<evidence type="ECO:0000256" key="7">
    <source>
        <dbReference type="ARBA" id="ARBA00023268"/>
    </source>
</evidence>
<dbReference type="EMBL" id="BGPR01162116">
    <property type="protein sequence ID" value="GBL99764.1"/>
    <property type="molecule type" value="Genomic_DNA"/>
</dbReference>
<keyword evidence="6" id="KW-0695">RNA-directed DNA polymerase</keyword>
<dbReference type="Gene3D" id="3.30.70.270">
    <property type="match status" value="2"/>
</dbReference>
<name>A0A4Y2C8W0_ARAVE</name>
<evidence type="ECO:0000256" key="3">
    <source>
        <dbReference type="ARBA" id="ARBA00022695"/>
    </source>
</evidence>
<dbReference type="OrthoDB" id="425619at2759"/>
<evidence type="ECO:0000256" key="1">
    <source>
        <dbReference type="ARBA" id="ARBA00012493"/>
    </source>
</evidence>
<dbReference type="Gene3D" id="2.40.70.10">
    <property type="entry name" value="Acid Proteases"/>
    <property type="match status" value="1"/>
</dbReference>
<dbReference type="AlphaFoldDB" id="A0A4Y2C8W0"/>
<dbReference type="PANTHER" id="PTHR37984:SF5">
    <property type="entry name" value="PROTEIN NYNRIN-LIKE"/>
    <property type="match status" value="1"/>
</dbReference>
<keyword evidence="5" id="KW-0255">Endonuclease</keyword>
<dbReference type="Gene3D" id="3.10.20.370">
    <property type="match status" value="1"/>
</dbReference>
<dbReference type="GO" id="GO:0003964">
    <property type="term" value="F:RNA-directed DNA polymerase activity"/>
    <property type="evidence" value="ECO:0007669"/>
    <property type="project" value="UniProtKB-KW"/>
</dbReference>
<dbReference type="InterPro" id="IPR041577">
    <property type="entry name" value="RT_RNaseH_2"/>
</dbReference>
<feature type="compositionally biased region" description="Polar residues" evidence="8">
    <location>
        <begin position="84"/>
        <end position="93"/>
    </location>
</feature>
<organism evidence="10 11">
    <name type="scientific">Araneus ventricosus</name>
    <name type="common">Orbweaver spider</name>
    <name type="synonym">Epeira ventricosa</name>
    <dbReference type="NCBI Taxonomy" id="182803"/>
    <lineage>
        <taxon>Eukaryota</taxon>
        <taxon>Metazoa</taxon>
        <taxon>Ecdysozoa</taxon>
        <taxon>Arthropoda</taxon>
        <taxon>Chelicerata</taxon>
        <taxon>Arachnida</taxon>
        <taxon>Araneae</taxon>
        <taxon>Araneomorphae</taxon>
        <taxon>Entelegynae</taxon>
        <taxon>Araneoidea</taxon>
        <taxon>Araneidae</taxon>
        <taxon>Araneus</taxon>
    </lineage>
</organism>
<dbReference type="Pfam" id="PF17919">
    <property type="entry name" value="RT_RNaseH_2"/>
    <property type="match status" value="1"/>
</dbReference>
<dbReference type="CDD" id="cd09274">
    <property type="entry name" value="RNase_HI_RT_Ty3"/>
    <property type="match status" value="1"/>
</dbReference>
<dbReference type="GO" id="GO:0004519">
    <property type="term" value="F:endonuclease activity"/>
    <property type="evidence" value="ECO:0007669"/>
    <property type="project" value="UniProtKB-KW"/>
</dbReference>
<evidence type="ECO:0000313" key="11">
    <source>
        <dbReference type="Proteomes" id="UP000499080"/>
    </source>
</evidence>
<accession>A0A4Y2C8W0</accession>
<keyword evidence="7" id="KW-0511">Multifunctional enzyme</keyword>
<feature type="compositionally biased region" description="Basic and acidic residues" evidence="8">
    <location>
        <begin position="104"/>
        <end position="115"/>
    </location>
</feature>
<dbReference type="PROSITE" id="PS50878">
    <property type="entry name" value="RT_POL"/>
    <property type="match status" value="1"/>
</dbReference>
<evidence type="ECO:0000256" key="2">
    <source>
        <dbReference type="ARBA" id="ARBA00022679"/>
    </source>
</evidence>
<dbReference type="InterPro" id="IPR050951">
    <property type="entry name" value="Retrovirus_Pol_polyprotein"/>
</dbReference>
<dbReference type="FunFam" id="3.10.20.370:FF:000001">
    <property type="entry name" value="Retrovirus-related Pol polyprotein from transposon 17.6-like protein"/>
    <property type="match status" value="1"/>
</dbReference>
<keyword evidence="2" id="KW-0808">Transferase</keyword>
<dbReference type="SUPFAM" id="SSF56672">
    <property type="entry name" value="DNA/RNA polymerases"/>
    <property type="match status" value="1"/>
</dbReference>
<dbReference type="Pfam" id="PF08284">
    <property type="entry name" value="RVP_2"/>
    <property type="match status" value="1"/>
</dbReference>
<dbReference type="PANTHER" id="PTHR37984">
    <property type="entry name" value="PROTEIN CBG26694"/>
    <property type="match status" value="1"/>
</dbReference>
<feature type="region of interest" description="Disordered" evidence="8">
    <location>
        <begin position="84"/>
        <end position="115"/>
    </location>
</feature>
<evidence type="ECO:0000256" key="8">
    <source>
        <dbReference type="SAM" id="MobiDB-lite"/>
    </source>
</evidence>
<dbReference type="Gene3D" id="3.10.10.10">
    <property type="entry name" value="HIV Type 1 Reverse Transcriptase, subunit A, domain 1"/>
    <property type="match status" value="1"/>
</dbReference>
<evidence type="ECO:0000256" key="6">
    <source>
        <dbReference type="ARBA" id="ARBA00022918"/>
    </source>
</evidence>
<dbReference type="InterPro" id="IPR043128">
    <property type="entry name" value="Rev_trsase/Diguanyl_cyclase"/>
</dbReference>
<keyword evidence="4" id="KW-0540">Nuclease</keyword>
<dbReference type="SUPFAM" id="SSF50630">
    <property type="entry name" value="Acid proteases"/>
    <property type="match status" value="1"/>
</dbReference>
<evidence type="ECO:0000256" key="5">
    <source>
        <dbReference type="ARBA" id="ARBA00022759"/>
    </source>
</evidence>
<feature type="domain" description="Reverse transcriptase" evidence="9">
    <location>
        <begin position="351"/>
        <end position="530"/>
    </location>
</feature>
<comment type="caution">
    <text evidence="10">The sequence shown here is derived from an EMBL/GenBank/DDBJ whole genome shotgun (WGS) entry which is preliminary data.</text>
</comment>
<dbReference type="Pfam" id="PF00078">
    <property type="entry name" value="RVT_1"/>
    <property type="match status" value="1"/>
</dbReference>
<dbReference type="InterPro" id="IPR021109">
    <property type="entry name" value="Peptidase_aspartic_dom_sf"/>
</dbReference>
<feature type="non-terminal residue" evidence="10">
    <location>
        <position position="1"/>
    </location>
</feature>
<dbReference type="FunFam" id="3.30.70.270:FF:000020">
    <property type="entry name" value="Transposon Tf2-6 polyprotein-like Protein"/>
    <property type="match status" value="1"/>
</dbReference>
<evidence type="ECO:0000256" key="4">
    <source>
        <dbReference type="ARBA" id="ARBA00022722"/>
    </source>
</evidence>
<reference evidence="10 11" key="1">
    <citation type="journal article" date="2019" name="Sci. Rep.">
        <title>Orb-weaving spider Araneus ventricosus genome elucidates the spidroin gene catalogue.</title>
        <authorList>
            <person name="Kono N."/>
            <person name="Nakamura H."/>
            <person name="Ohtoshi R."/>
            <person name="Moran D.A.P."/>
            <person name="Shinohara A."/>
            <person name="Yoshida Y."/>
            <person name="Fujiwara M."/>
            <person name="Mori M."/>
            <person name="Tomita M."/>
            <person name="Arakawa K."/>
        </authorList>
    </citation>
    <scope>NUCLEOTIDE SEQUENCE [LARGE SCALE GENOMIC DNA]</scope>
</reference>
<evidence type="ECO:0000259" key="9">
    <source>
        <dbReference type="PROSITE" id="PS50878"/>
    </source>
</evidence>
<dbReference type="InterPro" id="IPR000477">
    <property type="entry name" value="RT_dom"/>
</dbReference>
<keyword evidence="3" id="KW-0548">Nucleotidyltransferase</keyword>
<protein>
    <recommendedName>
        <fullName evidence="1">RNA-directed DNA polymerase</fullName>
        <ecNumber evidence="1">2.7.7.49</ecNumber>
    </recommendedName>
</protein>
<evidence type="ECO:0000313" key="10">
    <source>
        <dbReference type="EMBL" id="GBL99764.1"/>
    </source>
</evidence>
<gene>
    <name evidence="10" type="primary">pol_2392</name>
    <name evidence="10" type="ORF">AVEN_52655_1</name>
</gene>
<sequence length="699" mass="79506">LTELKIETFEQLKDLIITDQIKKKCPPDYREHFIDVWSGIISPSELADKLDSFDNMKVGLQKKSQPPQNRNKVWVKSTSSTVEHENTISSRKQQFSRKPIPKVNNRDYAPRQQEDRPPVKCYGCRTPGFIREKCPNCTTELKAESSRFEYLEASSCFVTTTLVSTLYLRVNGIFGKACADTGSSHSIAGETLYTLLKDEGAEFRNGTMCISLADGQRSTEDVVITTVTLEIDGRKFDQELIAFLNAKRNRTLLGTDFLKKSGIMLDLKNQQWFFDDMPRKKFSFAEHVNDQSQHPVDNLDKYASGFEPGEESTPYIEHRINTGDSPPVSVPPYSLSPVKKELLKKELDKLLEENIIEECESPYAAPVVLVPKPDGDIRLCIDYTGLNATTIADSYHLPRMDDLLHAAKHTPFMITIDLKSGYHQISVCSSDRDKTAFVCPFGTFLFLRMPFGLKTAPATFQRLIDKFRSGLKDMLVLSYLDDIIVLSETFEKHLDDLKAVFERLLLFKLQANRSICNFACERVKYLGHYITSSGVQVDPDKTAAIRKMVPPKDVKQVQSFLQTCSWYRRFILNFAEKSRPLSNLTKKNALWKWEEEEQKAFNTLTQCLTTASILKQMDDTKHFIIRTDASNYSIGTVLLQGLGAEEHPLQYASRLLNSAERSYSTTEREALAVVWALNKFRGYVEGSEITVASDHQQLK</sequence>
<dbReference type="InterPro" id="IPR043502">
    <property type="entry name" value="DNA/RNA_pol_sf"/>
</dbReference>
<dbReference type="CDD" id="cd00303">
    <property type="entry name" value="retropepsin_like"/>
    <property type="match status" value="1"/>
</dbReference>
<dbReference type="Proteomes" id="UP000499080">
    <property type="component" value="Unassembled WGS sequence"/>
</dbReference>
<dbReference type="CDD" id="cd01647">
    <property type="entry name" value="RT_LTR"/>
    <property type="match status" value="1"/>
</dbReference>
<keyword evidence="5" id="KW-0378">Hydrolase</keyword>
<keyword evidence="11" id="KW-1185">Reference proteome</keyword>
<dbReference type="EC" id="2.7.7.49" evidence="1"/>
<proteinExistence type="predicted"/>